<organism evidence="1 2">
    <name type="scientific">Arthrobacter alpinus</name>
    <dbReference type="NCBI Taxonomy" id="656366"/>
    <lineage>
        <taxon>Bacteria</taxon>
        <taxon>Bacillati</taxon>
        <taxon>Actinomycetota</taxon>
        <taxon>Actinomycetes</taxon>
        <taxon>Micrococcales</taxon>
        <taxon>Micrococcaceae</taxon>
        <taxon>Arthrobacter</taxon>
    </lineage>
</organism>
<name>A0A0S2LYD3_9MICC</name>
<gene>
    <name evidence="1" type="ORF">AS189_07090</name>
</gene>
<dbReference type="Proteomes" id="UP000059574">
    <property type="component" value="Chromosome"/>
</dbReference>
<dbReference type="RefSeq" id="WP_062286927.1">
    <property type="nucleotide sequence ID" value="NZ_CP013200.1"/>
</dbReference>
<accession>A0A0S2LYD3</accession>
<reference evidence="2" key="1">
    <citation type="submission" date="2015-11" db="EMBL/GenBank/DDBJ databases">
        <authorList>
            <person name="Kumar R."/>
            <person name="Singh D."/>
            <person name="Swarnkar M.K."/>
            <person name="Singh A.K."/>
            <person name="Kumar S."/>
        </authorList>
    </citation>
    <scope>NUCLEOTIDE SEQUENCE [LARGE SCALE GENOMIC DNA]</scope>
    <source>
        <strain evidence="2">ERGS4:06</strain>
    </source>
</reference>
<dbReference type="AlphaFoldDB" id="A0A0S2LYD3"/>
<dbReference type="EMBL" id="CP013200">
    <property type="protein sequence ID" value="ALO66296.1"/>
    <property type="molecule type" value="Genomic_DNA"/>
</dbReference>
<sequence length="191" mass="20740">MRWELLFGDLEAQWHASTQQDFEAHINELARIEAAQLTFAQTLRGATGHQLSVVMCTGTAYHGEVLRVEGEWALLREGNRSVIVPLAKVVRVHGLGLARRQSSTKVIYSLAAALRVLARNRSSIVLEVDVANQAGSSATHVRGVLDQVGADYVQLMQLADGVGRDLGNRQGSVVVPMGRLVSIASSPENEF</sequence>
<reference evidence="1 2" key="2">
    <citation type="journal article" date="2016" name="J. Biotechnol.">
        <title>Complete genome sequence of Arthrobacter alpinus ERGS4:06, a yellow pigmented bacterium tolerant to cold and radiations isolated from Sikkim Himalaya.</title>
        <authorList>
            <person name="Kumar R."/>
            <person name="Singh D."/>
            <person name="Swarnkar M.K."/>
            <person name="Singh A.K."/>
            <person name="Kumar S."/>
        </authorList>
    </citation>
    <scope>NUCLEOTIDE SEQUENCE [LARGE SCALE GENOMIC DNA]</scope>
    <source>
        <strain evidence="1 2">ERGS4:06</strain>
    </source>
</reference>
<dbReference type="OrthoDB" id="3827359at2"/>
<evidence type="ECO:0000313" key="2">
    <source>
        <dbReference type="Proteomes" id="UP000059574"/>
    </source>
</evidence>
<protein>
    <submittedName>
        <fullName evidence="1">Uncharacterized protein</fullName>
    </submittedName>
</protein>
<proteinExistence type="predicted"/>
<evidence type="ECO:0000313" key="1">
    <source>
        <dbReference type="EMBL" id="ALO66296.1"/>
    </source>
</evidence>